<evidence type="ECO:0000313" key="1">
    <source>
        <dbReference type="EMBL" id="KII67817.1"/>
    </source>
</evidence>
<dbReference type="OrthoDB" id="6623113at2759"/>
<dbReference type="OMA" id="FIELRCH"/>
<name>A0A0C2N1N4_THEKT</name>
<accession>A0A0C2N1N4</accession>
<sequence>MELLIELQADLVIKSKFNNIDLIDFYRFCLAEEKCKKLHIFSRNMISLFGSTYVCEQFFSRIKYIKSKNRIRLTDGNLENSLLVSISNIDADIVSFFKNLINLFNKSLMFIFIYF</sequence>
<reference evidence="1 2" key="1">
    <citation type="journal article" date="2014" name="Genome Biol. Evol.">
        <title>The genome of the myxosporean Thelohanellus kitauei shows adaptations to nutrient acquisition within its fish host.</title>
        <authorList>
            <person name="Yang Y."/>
            <person name="Xiong J."/>
            <person name="Zhou Z."/>
            <person name="Huo F."/>
            <person name="Miao W."/>
            <person name="Ran C."/>
            <person name="Liu Y."/>
            <person name="Zhang J."/>
            <person name="Feng J."/>
            <person name="Wang M."/>
            <person name="Wang M."/>
            <person name="Wang L."/>
            <person name="Yao B."/>
        </authorList>
    </citation>
    <scope>NUCLEOTIDE SEQUENCE [LARGE SCALE GENOMIC DNA]</scope>
    <source>
        <strain evidence="1">Wuqing</strain>
    </source>
</reference>
<protein>
    <submittedName>
        <fullName evidence="1">General transcription factor II-I repeat domain-containing protein 2A</fullName>
    </submittedName>
</protein>
<comment type="caution">
    <text evidence="1">The sequence shown here is derived from an EMBL/GenBank/DDBJ whole genome shotgun (WGS) entry which is preliminary data.</text>
</comment>
<keyword evidence="2" id="KW-1185">Reference proteome</keyword>
<dbReference type="PANTHER" id="PTHR45913">
    <property type="entry name" value="EPM2A-INTERACTING PROTEIN 1"/>
    <property type="match status" value="1"/>
</dbReference>
<dbReference type="AlphaFoldDB" id="A0A0C2N1N4"/>
<dbReference type="PANTHER" id="PTHR45913:SF5">
    <property type="entry name" value="GENERAL TRANSCRIPTION FACTOR II-I REPEAT DOMAIN-CONTAINING PROTEIN 2A-LIKE PROTEIN"/>
    <property type="match status" value="1"/>
</dbReference>
<evidence type="ECO:0000313" key="2">
    <source>
        <dbReference type="Proteomes" id="UP000031668"/>
    </source>
</evidence>
<dbReference type="EMBL" id="JWZT01003072">
    <property type="protein sequence ID" value="KII67817.1"/>
    <property type="molecule type" value="Genomic_DNA"/>
</dbReference>
<organism evidence="1 2">
    <name type="scientific">Thelohanellus kitauei</name>
    <name type="common">Myxosporean</name>
    <dbReference type="NCBI Taxonomy" id="669202"/>
    <lineage>
        <taxon>Eukaryota</taxon>
        <taxon>Metazoa</taxon>
        <taxon>Cnidaria</taxon>
        <taxon>Myxozoa</taxon>
        <taxon>Myxosporea</taxon>
        <taxon>Bivalvulida</taxon>
        <taxon>Platysporina</taxon>
        <taxon>Myxobolidae</taxon>
        <taxon>Thelohanellus</taxon>
    </lineage>
</organism>
<dbReference type="Proteomes" id="UP000031668">
    <property type="component" value="Unassembled WGS sequence"/>
</dbReference>
<gene>
    <name evidence="1" type="ORF">RF11_07305</name>
</gene>
<proteinExistence type="predicted"/>